<reference evidence="2" key="1">
    <citation type="journal article" date="2021" name="PeerJ">
        <title>Extensive microbial diversity within the chicken gut microbiome revealed by metagenomics and culture.</title>
        <authorList>
            <person name="Gilroy R."/>
            <person name="Ravi A."/>
            <person name="Getino M."/>
            <person name="Pursley I."/>
            <person name="Horton D.L."/>
            <person name="Alikhan N.F."/>
            <person name="Baker D."/>
            <person name="Gharbi K."/>
            <person name="Hall N."/>
            <person name="Watson M."/>
            <person name="Adriaenssens E.M."/>
            <person name="Foster-Nyarko E."/>
            <person name="Jarju S."/>
            <person name="Secka A."/>
            <person name="Antonio M."/>
            <person name="Oren A."/>
            <person name="Chaudhuri R.R."/>
            <person name="La Ragione R."/>
            <person name="Hildebrand F."/>
            <person name="Pallen M.J."/>
        </authorList>
    </citation>
    <scope>NUCLEOTIDE SEQUENCE</scope>
    <source>
        <strain evidence="2">ChiGjej3B3-11674</strain>
    </source>
</reference>
<protein>
    <recommendedName>
        <fullName evidence="4">Bacterial Pleckstrin homology domain-containing protein</fullName>
    </recommendedName>
</protein>
<dbReference type="EMBL" id="DWUV01000166">
    <property type="protein sequence ID" value="HJD34616.1"/>
    <property type="molecule type" value="Genomic_DNA"/>
</dbReference>
<evidence type="ECO:0000256" key="1">
    <source>
        <dbReference type="SAM" id="Phobius"/>
    </source>
</evidence>
<name>A0A9D2U1K5_9FIRM</name>
<reference evidence="2" key="2">
    <citation type="submission" date="2021-04" db="EMBL/GenBank/DDBJ databases">
        <authorList>
            <person name="Gilroy R."/>
        </authorList>
    </citation>
    <scope>NUCLEOTIDE SEQUENCE</scope>
    <source>
        <strain evidence="2">ChiGjej3B3-11674</strain>
    </source>
</reference>
<keyword evidence="1" id="KW-1133">Transmembrane helix</keyword>
<evidence type="ECO:0000313" key="2">
    <source>
        <dbReference type="EMBL" id="HJD34616.1"/>
    </source>
</evidence>
<dbReference type="Proteomes" id="UP000823897">
    <property type="component" value="Unassembled WGS sequence"/>
</dbReference>
<feature type="transmembrane region" description="Helical" evidence="1">
    <location>
        <begin position="333"/>
        <end position="354"/>
    </location>
</feature>
<feature type="transmembrane region" description="Helical" evidence="1">
    <location>
        <begin position="251"/>
        <end position="275"/>
    </location>
</feature>
<keyword evidence="1" id="KW-0472">Membrane</keyword>
<feature type="transmembrane region" description="Helical" evidence="1">
    <location>
        <begin position="220"/>
        <end position="239"/>
    </location>
</feature>
<feature type="transmembrane region" description="Helical" evidence="1">
    <location>
        <begin position="176"/>
        <end position="195"/>
    </location>
</feature>
<comment type="caution">
    <text evidence="2">The sequence shown here is derived from an EMBL/GenBank/DDBJ whole genome shotgun (WGS) entry which is preliminary data.</text>
</comment>
<dbReference type="AlphaFoldDB" id="A0A9D2U1K5"/>
<feature type="transmembrane region" description="Helical" evidence="1">
    <location>
        <begin position="146"/>
        <end position="164"/>
    </location>
</feature>
<evidence type="ECO:0000313" key="3">
    <source>
        <dbReference type="Proteomes" id="UP000823897"/>
    </source>
</evidence>
<accession>A0A9D2U1K5</accession>
<evidence type="ECO:0008006" key="4">
    <source>
        <dbReference type="Google" id="ProtNLM"/>
    </source>
</evidence>
<gene>
    <name evidence="2" type="ORF">H9911_08770</name>
</gene>
<organism evidence="2 3">
    <name type="scientific">Candidatus Mediterraneibacter tabaqchaliae</name>
    <dbReference type="NCBI Taxonomy" id="2838689"/>
    <lineage>
        <taxon>Bacteria</taxon>
        <taxon>Bacillati</taxon>
        <taxon>Bacillota</taxon>
        <taxon>Clostridia</taxon>
        <taxon>Lachnospirales</taxon>
        <taxon>Lachnospiraceae</taxon>
        <taxon>Mediterraneibacter</taxon>
    </lineage>
</organism>
<feature type="transmembrane region" description="Helical" evidence="1">
    <location>
        <begin position="86"/>
        <end position="106"/>
    </location>
</feature>
<feature type="transmembrane region" description="Helical" evidence="1">
    <location>
        <begin position="62"/>
        <end position="80"/>
    </location>
</feature>
<proteinExistence type="predicted"/>
<feature type="transmembrane region" description="Helical" evidence="1">
    <location>
        <begin position="6"/>
        <end position="24"/>
    </location>
</feature>
<keyword evidence="1" id="KW-0812">Transmembrane</keyword>
<sequence>MMMFWIFLIVDLFTIGIFYAVYGGKREYSEGMLMGVHMPRSAAESSEVSGIMKQYRKRTVRFYLWNGIISAVICLLNFWYVSVFIVVWILWLIEICAGAMILLFAAHRKLYDLKVERGWVGSGGSRIMAADTRTSAGAGKMGLSPWWHVLFAALILMPCLIPGIRTFIRTSAEGRILLMTSLAVCLVFAALHAVLRRTRNRVYSEDSGLNTEINRMQKNAWSWALAGCGAFNALGYLYLAGCVENGNWIGSWAYTVYFMLESVPVLFLIGGMVYIRSKRAKLLAADPAPLYIDDDVYWKNGWYSNPNDKRLLVQDWICPWNYTSNMARPAAKVFLVLTVVLVAGILVVTGTMLARFELTPIGLELTQDSVEITSGYSDLTVGYEDIRDVGLREELPDDDYKRVNGGDTDQMLVGRFKGKETGNCRMYIYTEYSPILEITTADGPVYVNSRTDGEAEKWYEEIREMIGKKNQL</sequence>